<evidence type="ECO:0000313" key="3">
    <source>
        <dbReference type="Proteomes" id="UP000248555"/>
    </source>
</evidence>
<dbReference type="Proteomes" id="UP000248555">
    <property type="component" value="Unassembled WGS sequence"/>
</dbReference>
<sequence length="62" mass="7403">MKNIRKEYKEIDEYYRSKEQKGGDLLGVLEKNGLSIFLIYLPFWLIGKILSCLFSIVYKRIK</sequence>
<organism evidence="2 3">
    <name type="scientific">Paranoxybacillus vitaminiphilus</name>
    <dbReference type="NCBI Taxonomy" id="581036"/>
    <lineage>
        <taxon>Bacteria</taxon>
        <taxon>Bacillati</taxon>
        <taxon>Bacillota</taxon>
        <taxon>Bacilli</taxon>
        <taxon>Bacillales</taxon>
        <taxon>Anoxybacillaceae</taxon>
        <taxon>Paranoxybacillus</taxon>
    </lineage>
</organism>
<evidence type="ECO:0000256" key="1">
    <source>
        <dbReference type="SAM" id="Phobius"/>
    </source>
</evidence>
<feature type="transmembrane region" description="Helical" evidence="1">
    <location>
        <begin position="34"/>
        <end position="58"/>
    </location>
</feature>
<reference evidence="2 3" key="1">
    <citation type="submission" date="2018-06" db="EMBL/GenBank/DDBJ databases">
        <title>Genomic Encyclopedia of Type Strains, Phase III (KMG-III): the genomes of soil and plant-associated and newly described type strains.</title>
        <authorList>
            <person name="Whitman W."/>
        </authorList>
    </citation>
    <scope>NUCLEOTIDE SEQUENCE [LARGE SCALE GENOMIC DNA]</scope>
    <source>
        <strain evidence="2 3">CGMCC 1.8979</strain>
    </source>
</reference>
<name>A0A327YQU1_9BACL</name>
<keyword evidence="3" id="KW-1185">Reference proteome</keyword>
<dbReference type="RefSeq" id="WP_111643930.1">
    <property type="nucleotide sequence ID" value="NZ_QLMH01000002.1"/>
</dbReference>
<gene>
    <name evidence="2" type="ORF">B0I26_10244</name>
</gene>
<accession>A0A327YQU1</accession>
<dbReference type="AlphaFoldDB" id="A0A327YQU1"/>
<comment type="caution">
    <text evidence="2">The sequence shown here is derived from an EMBL/GenBank/DDBJ whole genome shotgun (WGS) entry which is preliminary data.</text>
</comment>
<keyword evidence="1" id="KW-1133">Transmembrane helix</keyword>
<evidence type="ECO:0000313" key="2">
    <source>
        <dbReference type="EMBL" id="RAK22065.1"/>
    </source>
</evidence>
<keyword evidence="1" id="KW-0472">Membrane</keyword>
<dbReference type="EMBL" id="QLMH01000002">
    <property type="protein sequence ID" value="RAK22065.1"/>
    <property type="molecule type" value="Genomic_DNA"/>
</dbReference>
<protein>
    <submittedName>
        <fullName evidence="2">Uncharacterized protein</fullName>
    </submittedName>
</protein>
<keyword evidence="1" id="KW-0812">Transmembrane</keyword>
<proteinExistence type="predicted"/>